<organism evidence="1 2">
    <name type="scientific">Legionella pneumophila</name>
    <dbReference type="NCBI Taxonomy" id="446"/>
    <lineage>
        <taxon>Bacteria</taxon>
        <taxon>Pseudomonadati</taxon>
        <taxon>Pseudomonadota</taxon>
        <taxon>Gammaproteobacteria</taxon>
        <taxon>Legionellales</taxon>
        <taxon>Legionellaceae</taxon>
        <taxon>Legionella</taxon>
    </lineage>
</organism>
<name>A0A2S6F6W1_LEGPN</name>
<dbReference type="EMBL" id="DACWHX010000008">
    <property type="protein sequence ID" value="HAU1880047.1"/>
    <property type="molecule type" value="Genomic_DNA"/>
</dbReference>
<proteinExistence type="predicted"/>
<dbReference type="AlphaFoldDB" id="A0A2S6F6W1"/>
<accession>A0A2S6F6W1</accession>
<evidence type="ECO:0000313" key="2">
    <source>
        <dbReference type="Proteomes" id="UP000866496"/>
    </source>
</evidence>
<comment type="caution">
    <text evidence="1">The sequence shown here is derived from an EMBL/GenBank/DDBJ whole genome shotgun (WGS) entry which is preliminary data.</text>
</comment>
<gene>
    <name evidence="1" type="ORF">JBJ86_07270</name>
</gene>
<reference evidence="1" key="1">
    <citation type="journal article" date="2018" name="Genome Biol.">
        <title>SKESA: strategic k-mer extension for scrupulous assemblies.</title>
        <authorList>
            <person name="Souvorov A."/>
            <person name="Agarwala R."/>
            <person name="Lipman D.J."/>
        </authorList>
    </citation>
    <scope>NUCLEOTIDE SEQUENCE</scope>
    <source>
        <strain evidence="1">AZ00058701</strain>
    </source>
</reference>
<sequence>MDLCGFYSYPLNLAFICLPLPYVMSPDKAMIIKASIFLIVEKDCSHALEILVKWSEDYNNLFT</sequence>
<reference evidence="1" key="2">
    <citation type="submission" date="2019-10" db="EMBL/GenBank/DDBJ databases">
        <authorList>
            <consortium name="NCBI Pathogen Detection Project"/>
        </authorList>
    </citation>
    <scope>NUCLEOTIDE SEQUENCE</scope>
    <source>
        <strain evidence="1">AZ00058701</strain>
    </source>
</reference>
<dbReference type="Proteomes" id="UP000866496">
    <property type="component" value="Unassembled WGS sequence"/>
</dbReference>
<evidence type="ECO:0000313" key="1">
    <source>
        <dbReference type="EMBL" id="HAU1880047.1"/>
    </source>
</evidence>
<protein>
    <submittedName>
        <fullName evidence="1">Uncharacterized protein</fullName>
    </submittedName>
</protein>